<dbReference type="SUPFAM" id="SSF48371">
    <property type="entry name" value="ARM repeat"/>
    <property type="match status" value="1"/>
</dbReference>
<dbReference type="InterPro" id="IPR011989">
    <property type="entry name" value="ARM-like"/>
</dbReference>
<dbReference type="GO" id="GO:0006606">
    <property type="term" value="P:protein import into nucleus"/>
    <property type="evidence" value="ECO:0007669"/>
    <property type="project" value="InterPro"/>
</dbReference>
<gene>
    <name evidence="6" type="ORF">SteCoe_16191</name>
</gene>
<dbReference type="InterPro" id="IPR016024">
    <property type="entry name" value="ARM-type_fold"/>
</dbReference>
<dbReference type="Pfam" id="PF00514">
    <property type="entry name" value="Arm"/>
    <property type="match status" value="3"/>
</dbReference>
<evidence type="ECO:0000256" key="3">
    <source>
        <dbReference type="ARBA" id="ARBA00022737"/>
    </source>
</evidence>
<dbReference type="Pfam" id="PF16186">
    <property type="entry name" value="Arm_3"/>
    <property type="match status" value="1"/>
</dbReference>
<evidence type="ECO:0000313" key="7">
    <source>
        <dbReference type="Proteomes" id="UP000187209"/>
    </source>
</evidence>
<evidence type="ECO:0000256" key="2">
    <source>
        <dbReference type="ARBA" id="ARBA00022448"/>
    </source>
</evidence>
<name>A0A1R2C1X5_9CILI</name>
<dbReference type="EMBL" id="MPUH01000320">
    <property type="protein sequence ID" value="OMJ82980.1"/>
    <property type="molecule type" value="Genomic_DNA"/>
</dbReference>
<dbReference type="PIRSF" id="PIRSF005673">
    <property type="entry name" value="Importin_alpha"/>
    <property type="match status" value="1"/>
</dbReference>
<evidence type="ECO:0000313" key="6">
    <source>
        <dbReference type="EMBL" id="OMJ82980.1"/>
    </source>
</evidence>
<proteinExistence type="inferred from homology"/>
<evidence type="ECO:0000256" key="4">
    <source>
        <dbReference type="ARBA" id="ARBA00022927"/>
    </source>
</evidence>
<keyword evidence="3" id="KW-0677">Repeat</keyword>
<dbReference type="SMART" id="SM00185">
    <property type="entry name" value="ARM"/>
    <property type="match status" value="6"/>
</dbReference>
<reference evidence="6 7" key="1">
    <citation type="submission" date="2016-11" db="EMBL/GenBank/DDBJ databases">
        <title>The macronuclear genome of Stentor coeruleus: a giant cell with tiny introns.</title>
        <authorList>
            <person name="Slabodnick M."/>
            <person name="Ruby J.G."/>
            <person name="Reiff S.B."/>
            <person name="Swart E.C."/>
            <person name="Gosai S."/>
            <person name="Prabakaran S."/>
            <person name="Witkowska E."/>
            <person name="Larue G.E."/>
            <person name="Fisher S."/>
            <person name="Freeman R.M."/>
            <person name="Gunawardena J."/>
            <person name="Chu W."/>
            <person name="Stover N.A."/>
            <person name="Gregory B.D."/>
            <person name="Nowacki M."/>
            <person name="Derisi J."/>
            <person name="Roy S.W."/>
            <person name="Marshall W.F."/>
            <person name="Sood P."/>
        </authorList>
    </citation>
    <scope>NUCLEOTIDE SEQUENCE [LARGE SCALE GENOMIC DNA]</scope>
    <source>
        <strain evidence="6">WM001</strain>
    </source>
</reference>
<keyword evidence="4 5" id="KW-0653">Protein transport</keyword>
<dbReference type="OrthoDB" id="29145at2759"/>
<keyword evidence="2 5" id="KW-0813">Transport</keyword>
<dbReference type="Gene3D" id="1.25.10.10">
    <property type="entry name" value="Leucine-rich Repeat Variant"/>
    <property type="match status" value="1"/>
</dbReference>
<comment type="similarity">
    <text evidence="1 5">Belongs to the importin alpha family.</text>
</comment>
<organism evidence="6 7">
    <name type="scientific">Stentor coeruleus</name>
    <dbReference type="NCBI Taxonomy" id="5963"/>
    <lineage>
        <taxon>Eukaryota</taxon>
        <taxon>Sar</taxon>
        <taxon>Alveolata</taxon>
        <taxon>Ciliophora</taxon>
        <taxon>Postciliodesmatophora</taxon>
        <taxon>Heterotrichea</taxon>
        <taxon>Heterotrichida</taxon>
        <taxon>Stentoridae</taxon>
        <taxon>Stentor</taxon>
    </lineage>
</organism>
<dbReference type="AlphaFoldDB" id="A0A1R2C1X5"/>
<dbReference type="GO" id="GO:0005737">
    <property type="term" value="C:cytoplasm"/>
    <property type="evidence" value="ECO:0007669"/>
    <property type="project" value="InterPro"/>
</dbReference>
<comment type="caution">
    <text evidence="6">The sequence shown here is derived from an EMBL/GenBank/DDBJ whole genome shotgun (WGS) entry which is preliminary data.</text>
</comment>
<dbReference type="InterPro" id="IPR032413">
    <property type="entry name" value="Arm_3"/>
</dbReference>
<dbReference type="InterPro" id="IPR000225">
    <property type="entry name" value="Armadillo"/>
</dbReference>
<accession>A0A1R2C1X5</accession>
<dbReference type="GO" id="GO:0061608">
    <property type="term" value="F:nuclear import signal receptor activity"/>
    <property type="evidence" value="ECO:0007669"/>
    <property type="project" value="InterPro"/>
</dbReference>
<dbReference type="InterPro" id="IPR024931">
    <property type="entry name" value="Importin_alpha"/>
</dbReference>
<evidence type="ECO:0000256" key="1">
    <source>
        <dbReference type="ARBA" id="ARBA00010394"/>
    </source>
</evidence>
<protein>
    <recommendedName>
        <fullName evidence="5">Importin subunit alpha</fullName>
    </recommendedName>
</protein>
<keyword evidence="7" id="KW-1185">Reference proteome</keyword>
<dbReference type="Proteomes" id="UP000187209">
    <property type="component" value="Unassembled WGS sequence"/>
</dbReference>
<sequence length="508" mass="57732">MDFPYEEKFSFRNNTFKSPFTDLNLIEKRAKDQVELRTQKRSDRTSKQRPLKTYSIEWILQDDIPNQSYNISNLNDYLDQLQSLDKKQNLSGIKAIRKILSELDTPISQVIKSGALPLIIPKLYYDDCPQIQYECTWAITNMCTGNKKCISALINAGCLQGLDYILSSDIDELVEQAIWALGNLASDSHIYRDAVLESGVLDKIIKKTMNSMKISTIRQGCWALSNIFRISPLPIRYANDFMPVIGKCIMMHKELNELIGNVLFATSKVTEQKNFIYEFLQLDVLKDVCILAMSQHYNIAIPALSVMGNIIGGSDYEAGQVIKAGGLRVLKHCLNINYAAVRQETIWALSNLCAGDYQQVNSIMKSGILKDLINLIPSLSSELQNEASWVFGNIVSNESGVIETLVDQGLFEALSHLLKSKTSKSVLVSLMALEKVLEYSQYMDEVNDKFMKIIEETGITDILYELQMHKNEKVYKKAQEILSEFFDYEEECQELLDNISQISTKLYI</sequence>
<evidence type="ECO:0000256" key="5">
    <source>
        <dbReference type="PIRNR" id="PIRNR005673"/>
    </source>
</evidence>
<dbReference type="PANTHER" id="PTHR23316">
    <property type="entry name" value="IMPORTIN ALPHA"/>
    <property type="match status" value="1"/>
</dbReference>